<comment type="cofactor">
    <cofactor evidence="1">
        <name>heme c</name>
        <dbReference type="ChEBI" id="CHEBI:61717"/>
    </cofactor>
</comment>
<keyword evidence="3" id="KW-0813">Transport</keyword>
<dbReference type="Proteomes" id="UP000253370">
    <property type="component" value="Unassembled WGS sequence"/>
</dbReference>
<dbReference type="Gene3D" id="1.10.1130.10">
    <property type="entry name" value="Flavocytochrome C3, Chain A"/>
    <property type="match status" value="1"/>
</dbReference>
<dbReference type="AlphaFoldDB" id="A0A365U7V5"/>
<evidence type="ECO:0000256" key="5">
    <source>
        <dbReference type="ARBA" id="ARBA00022723"/>
    </source>
</evidence>
<accession>A0A365U7V5</accession>
<evidence type="ECO:0000256" key="6">
    <source>
        <dbReference type="ARBA" id="ARBA00022982"/>
    </source>
</evidence>
<protein>
    <recommendedName>
        <fullName evidence="9">Tetrahaem cytochrome domain-containing protein</fullName>
    </recommendedName>
</protein>
<evidence type="ECO:0000313" key="11">
    <source>
        <dbReference type="Proteomes" id="UP000253370"/>
    </source>
</evidence>
<gene>
    <name evidence="10" type="ORF">DRV85_09565</name>
</gene>
<evidence type="ECO:0000256" key="3">
    <source>
        <dbReference type="ARBA" id="ARBA00022448"/>
    </source>
</evidence>
<comment type="caution">
    <text evidence="10">The sequence shown here is derived from an EMBL/GenBank/DDBJ whole genome shotgun (WGS) entry which is preliminary data.</text>
</comment>
<dbReference type="GO" id="GO:0046872">
    <property type="term" value="F:metal ion binding"/>
    <property type="evidence" value="ECO:0007669"/>
    <property type="project" value="UniProtKB-KW"/>
</dbReference>
<evidence type="ECO:0000256" key="8">
    <source>
        <dbReference type="SAM" id="MobiDB-lite"/>
    </source>
</evidence>
<dbReference type="InterPro" id="IPR012286">
    <property type="entry name" value="Tetrahaem_cytochrome"/>
</dbReference>
<evidence type="ECO:0000256" key="4">
    <source>
        <dbReference type="ARBA" id="ARBA00022617"/>
    </source>
</evidence>
<keyword evidence="7" id="KW-0408">Iron</keyword>
<keyword evidence="11" id="KW-1185">Reference proteome</keyword>
<dbReference type="Pfam" id="PF14537">
    <property type="entry name" value="Cytochrom_c3_2"/>
    <property type="match status" value="1"/>
</dbReference>
<keyword evidence="4" id="KW-0349">Heme</keyword>
<evidence type="ECO:0000259" key="9">
    <source>
        <dbReference type="Pfam" id="PF14537"/>
    </source>
</evidence>
<sequence length="247" mass="25025">MPTASSSGASRDATPPPWSPGAEPVAGPGRGSRIAVVGLMLCLGAAAPASAGDGPTISGGTACPARAGQPAWVRQSAVPQPGRDFAIGAWAGAQADLLQVANAATPEASEAVTADCRGCHEGDAVLPPDHVATDAMGMDGCRACHDGTQASDLSGLIHLDHTHYLAGVSCAACHGEADPPKEPDTAVCETCHGSLETLARLTADVAPVNPHDSPHGTPYAECSLCHLQHRRSEDFCATCHDFGFDPP</sequence>
<dbReference type="SUPFAM" id="SSF48695">
    <property type="entry name" value="Multiheme cytochromes"/>
    <property type="match status" value="1"/>
</dbReference>
<evidence type="ECO:0000256" key="2">
    <source>
        <dbReference type="ARBA" id="ARBA00004196"/>
    </source>
</evidence>
<keyword evidence="5" id="KW-0479">Metal-binding</keyword>
<evidence type="ECO:0000256" key="7">
    <source>
        <dbReference type="ARBA" id="ARBA00023004"/>
    </source>
</evidence>
<comment type="subcellular location">
    <subcellularLocation>
        <location evidence="2">Cell envelope</location>
    </subcellularLocation>
</comment>
<dbReference type="GO" id="GO:0030313">
    <property type="term" value="C:cell envelope"/>
    <property type="evidence" value="ECO:0007669"/>
    <property type="project" value="UniProtKB-SubCell"/>
</dbReference>
<dbReference type="InterPro" id="IPR036280">
    <property type="entry name" value="Multihaem_cyt_sf"/>
</dbReference>
<feature type="region of interest" description="Disordered" evidence="8">
    <location>
        <begin position="1"/>
        <end position="27"/>
    </location>
</feature>
<evidence type="ECO:0000313" key="10">
    <source>
        <dbReference type="EMBL" id="RBI84909.1"/>
    </source>
</evidence>
<organism evidence="10 11">
    <name type="scientific">Rhodosalinus halophilus</name>
    <dbReference type="NCBI Taxonomy" id="2259333"/>
    <lineage>
        <taxon>Bacteria</taxon>
        <taxon>Pseudomonadati</taxon>
        <taxon>Pseudomonadota</taxon>
        <taxon>Alphaproteobacteria</taxon>
        <taxon>Rhodobacterales</taxon>
        <taxon>Paracoccaceae</taxon>
        <taxon>Rhodosalinus</taxon>
    </lineage>
</organism>
<evidence type="ECO:0000256" key="1">
    <source>
        <dbReference type="ARBA" id="ARBA00001926"/>
    </source>
</evidence>
<proteinExistence type="predicted"/>
<name>A0A365U7V5_9RHOB</name>
<reference evidence="10 11" key="1">
    <citation type="submission" date="2018-07" db="EMBL/GenBank/DDBJ databases">
        <title>Rhodosalinus sp. strain E84T genomic sequence and assembly.</title>
        <authorList>
            <person name="Liu Z.-W."/>
            <person name="Lu D.-C."/>
        </authorList>
    </citation>
    <scope>NUCLEOTIDE SEQUENCE [LARGE SCALE GENOMIC DNA]</scope>
    <source>
        <strain evidence="10 11">E84</strain>
    </source>
</reference>
<dbReference type="EMBL" id="QNTQ01000008">
    <property type="protein sequence ID" value="RBI84909.1"/>
    <property type="molecule type" value="Genomic_DNA"/>
</dbReference>
<feature type="domain" description="Tetrahaem cytochrome" evidence="9">
    <location>
        <begin position="163"/>
        <end position="241"/>
    </location>
</feature>
<keyword evidence="6" id="KW-0249">Electron transport</keyword>